<feature type="domain" description="Fibronectin type-III" evidence="10">
    <location>
        <begin position="210"/>
        <end position="303"/>
    </location>
</feature>
<gene>
    <name evidence="11" type="ORF">C0Q70_16224</name>
</gene>
<keyword evidence="2 9" id="KW-0812">Transmembrane</keyword>
<keyword evidence="4 9" id="KW-0472">Membrane</keyword>
<dbReference type="EMBL" id="PZQS01000010">
    <property type="protein sequence ID" value="PVD22964.1"/>
    <property type="molecule type" value="Genomic_DNA"/>
</dbReference>
<feature type="compositionally biased region" description="Basic and acidic residues" evidence="8">
    <location>
        <begin position="690"/>
        <end position="705"/>
    </location>
</feature>
<feature type="region of interest" description="Disordered" evidence="8">
    <location>
        <begin position="690"/>
        <end position="741"/>
    </location>
</feature>
<evidence type="ECO:0000259" key="10">
    <source>
        <dbReference type="PROSITE" id="PS50853"/>
    </source>
</evidence>
<dbReference type="Gene3D" id="2.60.40.10">
    <property type="entry name" value="Immunoglobulins"/>
    <property type="match status" value="3"/>
</dbReference>
<dbReference type="InterPro" id="IPR003961">
    <property type="entry name" value="FN3_dom"/>
</dbReference>
<comment type="caution">
    <text evidence="11">The sequence shown here is derived from an EMBL/GenBank/DDBJ whole genome shotgun (WGS) entry which is preliminary data.</text>
</comment>
<dbReference type="PROSITE" id="PS50853">
    <property type="entry name" value="FN3"/>
    <property type="match status" value="2"/>
</dbReference>
<reference evidence="11 12" key="1">
    <citation type="submission" date="2018-04" db="EMBL/GenBank/DDBJ databases">
        <title>The genome of golden apple snail Pomacea canaliculata provides insight into stress tolerance and invasive adaptation.</title>
        <authorList>
            <person name="Liu C."/>
            <person name="Liu B."/>
            <person name="Ren Y."/>
            <person name="Zhang Y."/>
            <person name="Wang H."/>
            <person name="Li S."/>
            <person name="Jiang F."/>
            <person name="Yin L."/>
            <person name="Zhang G."/>
            <person name="Qian W."/>
            <person name="Fan W."/>
        </authorList>
    </citation>
    <scope>NUCLEOTIDE SEQUENCE [LARGE SCALE GENOMIC DNA]</scope>
    <source>
        <strain evidence="11">SZHN2017</strain>
        <tissue evidence="11">Muscle</tissue>
    </source>
</reference>
<evidence type="ECO:0000313" key="11">
    <source>
        <dbReference type="EMBL" id="PVD22964.1"/>
    </source>
</evidence>
<evidence type="ECO:0000256" key="3">
    <source>
        <dbReference type="ARBA" id="ARBA00022989"/>
    </source>
</evidence>
<comment type="subcellular location">
    <subcellularLocation>
        <location evidence="1">Membrane</location>
        <topology evidence="1">Single-pass type I membrane protein</topology>
    </subcellularLocation>
</comment>
<evidence type="ECO:0000256" key="8">
    <source>
        <dbReference type="SAM" id="MobiDB-lite"/>
    </source>
</evidence>
<evidence type="ECO:0000256" key="1">
    <source>
        <dbReference type="ARBA" id="ARBA00004479"/>
    </source>
</evidence>
<feature type="transmembrane region" description="Helical" evidence="9">
    <location>
        <begin position="616"/>
        <end position="638"/>
    </location>
</feature>
<evidence type="ECO:0000256" key="4">
    <source>
        <dbReference type="ARBA" id="ARBA00023136"/>
    </source>
</evidence>
<proteinExistence type="predicted"/>
<dbReference type="OrthoDB" id="6142965at2759"/>
<keyword evidence="6" id="KW-0675">Receptor</keyword>
<evidence type="ECO:0000256" key="9">
    <source>
        <dbReference type="SAM" id="Phobius"/>
    </source>
</evidence>
<dbReference type="PANTHER" id="PTHR23037:SF35">
    <property type="entry name" value="FIBRONECTIN TYPE-III DOMAIN-CONTAINING PROTEIN"/>
    <property type="match status" value="1"/>
</dbReference>
<evidence type="ECO:0000256" key="6">
    <source>
        <dbReference type="ARBA" id="ARBA00023170"/>
    </source>
</evidence>
<evidence type="ECO:0000256" key="2">
    <source>
        <dbReference type="ARBA" id="ARBA00022692"/>
    </source>
</evidence>
<keyword evidence="12" id="KW-1185">Reference proteome</keyword>
<evidence type="ECO:0000256" key="7">
    <source>
        <dbReference type="ARBA" id="ARBA00023180"/>
    </source>
</evidence>
<dbReference type="Proteomes" id="UP000245119">
    <property type="component" value="Linkage Group LG10"/>
</dbReference>
<protein>
    <recommendedName>
        <fullName evidence="10">Fibronectin type-III domain-containing protein</fullName>
    </recommendedName>
</protein>
<dbReference type="SUPFAM" id="SSF49265">
    <property type="entry name" value="Fibronectin type III"/>
    <property type="match status" value="2"/>
</dbReference>
<sequence>MKCDYVAAESGAALKSEKSLYYNGENITLHCYVKGGICNISFTYLNDDLISSDFVTIINNTYARLDKLVKEDDPYETRYSCHNDCNGSKQVALIYVFTEYRPQNVNNLDFTWLGGQSVLVRWDLGLPKGYKCSIDICTSIPITVITPEFRTNNSGPWLSCTNSTTSSCNIINMKVPWINMRVSITNTKRNDSVEVNVTDINLNPYVKPLPVKDLSSTPVSSTCAELKWITSDYAKNYSILYGIVGSSDKKDTSTQMWNESSLTVCELHPAYDYWFEVRAVPAQGYKSDPTNTSLSMPGDVPSSGPRVTKSGFYRKECTTEKNAELVVYFEPVREEDKNGEILNYTLNYTLSMMNETFSEVTFPGSLSFIMRVPCEKSVTLSLGANNKNGSSPLSQLHIPPPDAVKDLRDILNKMDLRVMVNESNQQAIWNPPSVDSSVKFYLYYCIEHNVYFCKDNMFNEEVIPNSGLHDLKAVGANLYGLAAVSPDGKGTGIIFTKCVYNTASSPGNSPTGLTVTQNNHDIKVTWNAERCLTDPPFKVMRTGYILEVCIKDEGHSTNYSVEGGSVYHYDILKVKFGTTYSVRLAAITTSGNTSFSDPVEITPVNSESGGLSGGEIAGVVIAVLSVMFIVACVLIYFIKDKIKQKRAKFDKPNNLPKPMVENQNKSFQNLAAIPLPHSIEKVNVGFSGDSSEKKLKQRLETKESGYHSAPVSPTQEHGSECGKNVSAPVTSTEGSGSDMEHVPPEGYIACVDTEQVMGGFCQRGMHETPNENNNNIGSLPTRVNLNYLINDNEIVQPSISHPADKNIETELGKPASPLLTDSYVLAAENSTSITSVSDGSMTTEELGKGQNEMVNMSPGYLPHPPIKHEEELPLPEEEEFVEKREEAVLMRELFSFYQARFCHNVECFLARAIADNFQWFGKTLECCHGADSTVYNKRRGDGEIRKK</sequence>
<organism evidence="11 12">
    <name type="scientific">Pomacea canaliculata</name>
    <name type="common">Golden apple snail</name>
    <dbReference type="NCBI Taxonomy" id="400727"/>
    <lineage>
        <taxon>Eukaryota</taxon>
        <taxon>Metazoa</taxon>
        <taxon>Spiralia</taxon>
        <taxon>Lophotrochozoa</taxon>
        <taxon>Mollusca</taxon>
        <taxon>Gastropoda</taxon>
        <taxon>Caenogastropoda</taxon>
        <taxon>Architaenioglossa</taxon>
        <taxon>Ampullarioidea</taxon>
        <taxon>Ampullariidae</taxon>
        <taxon>Pomacea</taxon>
    </lineage>
</organism>
<accession>A0A2T7NP71</accession>
<dbReference type="SMART" id="SM00060">
    <property type="entry name" value="FN3"/>
    <property type="match status" value="2"/>
</dbReference>
<feature type="domain" description="Fibronectin type-III" evidence="10">
    <location>
        <begin position="509"/>
        <end position="609"/>
    </location>
</feature>
<dbReference type="CDD" id="cd00063">
    <property type="entry name" value="FN3"/>
    <property type="match status" value="2"/>
</dbReference>
<keyword evidence="7" id="KW-0325">Glycoprotein</keyword>
<dbReference type="PANTHER" id="PTHR23037">
    <property type="entry name" value="CYTOKINE RECEPTOR"/>
    <property type="match status" value="1"/>
</dbReference>
<dbReference type="AlphaFoldDB" id="A0A2T7NP71"/>
<keyword evidence="5" id="KW-1015">Disulfide bond</keyword>
<dbReference type="GO" id="GO:0004896">
    <property type="term" value="F:cytokine receptor activity"/>
    <property type="evidence" value="ECO:0007669"/>
    <property type="project" value="TreeGrafter"/>
</dbReference>
<dbReference type="GO" id="GO:0009897">
    <property type="term" value="C:external side of plasma membrane"/>
    <property type="evidence" value="ECO:0007669"/>
    <property type="project" value="TreeGrafter"/>
</dbReference>
<evidence type="ECO:0000256" key="5">
    <source>
        <dbReference type="ARBA" id="ARBA00023157"/>
    </source>
</evidence>
<evidence type="ECO:0000313" key="12">
    <source>
        <dbReference type="Proteomes" id="UP000245119"/>
    </source>
</evidence>
<dbReference type="InterPro" id="IPR013783">
    <property type="entry name" value="Ig-like_fold"/>
</dbReference>
<dbReference type="InterPro" id="IPR036116">
    <property type="entry name" value="FN3_sf"/>
</dbReference>
<name>A0A2T7NP71_POMCA</name>
<keyword evidence="3 9" id="KW-1133">Transmembrane helix</keyword>